<dbReference type="CDD" id="cd00130">
    <property type="entry name" value="PAS"/>
    <property type="match status" value="1"/>
</dbReference>
<reference evidence="6" key="1">
    <citation type="submission" date="2016-10" db="EMBL/GenBank/DDBJ databases">
        <authorList>
            <person name="Varghese N."/>
            <person name="Submissions S."/>
        </authorList>
    </citation>
    <scope>NUCLEOTIDE SEQUENCE [LARGE SCALE GENOMIC DNA]</scope>
    <source>
        <strain evidence="6">DSM 21424</strain>
    </source>
</reference>
<dbReference type="Proteomes" id="UP000198922">
    <property type="component" value="Unassembled WGS sequence"/>
</dbReference>
<keyword evidence="2" id="KW-0288">FMN</keyword>
<dbReference type="PROSITE" id="PS50112">
    <property type="entry name" value="PAS"/>
    <property type="match status" value="1"/>
</dbReference>
<dbReference type="PANTHER" id="PTHR47429">
    <property type="entry name" value="PROTEIN TWIN LOV 1"/>
    <property type="match status" value="1"/>
</dbReference>
<dbReference type="RefSeq" id="WP_165612510.1">
    <property type="nucleotide sequence ID" value="NZ_FNAT01000001.1"/>
</dbReference>
<dbReference type="Pfam" id="PF13426">
    <property type="entry name" value="PAS_9"/>
    <property type="match status" value="1"/>
</dbReference>
<dbReference type="STRING" id="521013.SAMN04488567_0615"/>
<evidence type="ECO:0000313" key="5">
    <source>
        <dbReference type="EMBL" id="SDE04263.1"/>
    </source>
</evidence>
<dbReference type="SUPFAM" id="SSF55785">
    <property type="entry name" value="PYP-like sensor domain (PAS domain)"/>
    <property type="match status" value="1"/>
</dbReference>
<dbReference type="Gene3D" id="3.30.450.20">
    <property type="entry name" value="PAS domain"/>
    <property type="match status" value="1"/>
</dbReference>
<name>A0A1G6ZPE4_9RHOB</name>
<gene>
    <name evidence="5" type="ORF">SAMN04488567_0615</name>
</gene>
<accession>A0A1G6ZPE4</accession>
<dbReference type="InterPro" id="IPR035965">
    <property type="entry name" value="PAS-like_dom_sf"/>
</dbReference>
<feature type="domain" description="PAS" evidence="4">
    <location>
        <begin position="34"/>
        <end position="56"/>
    </location>
</feature>
<dbReference type="NCBIfam" id="TIGR00229">
    <property type="entry name" value="sensory_box"/>
    <property type="match status" value="1"/>
</dbReference>
<evidence type="ECO:0000256" key="2">
    <source>
        <dbReference type="ARBA" id="ARBA00022643"/>
    </source>
</evidence>
<dbReference type="EMBL" id="FNAT01000001">
    <property type="protein sequence ID" value="SDE04263.1"/>
    <property type="molecule type" value="Genomic_DNA"/>
</dbReference>
<dbReference type="PANTHER" id="PTHR47429:SF2">
    <property type="entry name" value="PROTEIN TWIN LOV 1"/>
    <property type="match status" value="1"/>
</dbReference>
<organism evidence="5 6">
    <name type="scientific">Limimaricola pyoseonensis</name>
    <dbReference type="NCBI Taxonomy" id="521013"/>
    <lineage>
        <taxon>Bacteria</taxon>
        <taxon>Pseudomonadati</taxon>
        <taxon>Pseudomonadota</taxon>
        <taxon>Alphaproteobacteria</taxon>
        <taxon>Rhodobacterales</taxon>
        <taxon>Paracoccaceae</taxon>
        <taxon>Limimaricola</taxon>
    </lineage>
</organism>
<evidence type="ECO:0000313" key="6">
    <source>
        <dbReference type="Proteomes" id="UP000198922"/>
    </source>
</evidence>
<proteinExistence type="predicted"/>
<evidence type="ECO:0000256" key="3">
    <source>
        <dbReference type="ARBA" id="ARBA00022991"/>
    </source>
</evidence>
<dbReference type="InterPro" id="IPR000014">
    <property type="entry name" value="PAS"/>
</dbReference>
<keyword evidence="1" id="KW-0285">Flavoprotein</keyword>
<evidence type="ECO:0000259" key="4">
    <source>
        <dbReference type="PROSITE" id="PS50112"/>
    </source>
</evidence>
<keyword evidence="6" id="KW-1185">Reference proteome</keyword>
<keyword evidence="3" id="KW-0157">Chromophore</keyword>
<evidence type="ECO:0000256" key="1">
    <source>
        <dbReference type="ARBA" id="ARBA00022630"/>
    </source>
</evidence>
<dbReference type="AlphaFoldDB" id="A0A1G6ZPE4"/>
<protein>
    <submittedName>
        <fullName evidence="5">PAS domain S-box-containing protein</fullName>
    </submittedName>
</protein>
<sequence>MDETPQIPQPLLDYLRSAPIPLALGAAELPDEPLIEVNAAFCKLTGYGRDEAVGRNCRFLQRGEEALEARAKMRAFLDDEGQEAGRFEVPNMRKDGTHFTNLIFMSRLRARRAGQGLIFASQFDLDRGRSRAEAQRYDIQLGAGIDQVSEIAQNFGLMMRQSTELLSQSAATIARIKFDG</sequence>